<organism evidence="2 3">
    <name type="scientific">Dorea formicigenerans</name>
    <dbReference type="NCBI Taxonomy" id="39486"/>
    <lineage>
        <taxon>Bacteria</taxon>
        <taxon>Bacillati</taxon>
        <taxon>Bacillota</taxon>
        <taxon>Clostridia</taxon>
        <taxon>Lachnospirales</taxon>
        <taxon>Lachnospiraceae</taxon>
        <taxon>Dorea</taxon>
    </lineage>
</organism>
<gene>
    <name evidence="2" type="ORF">DW658_06960</name>
    <name evidence="1" type="ORF">DWX78_08855</name>
</gene>
<dbReference type="EMBL" id="QRHN01000007">
    <property type="protein sequence ID" value="RHF79134.1"/>
    <property type="molecule type" value="Genomic_DNA"/>
</dbReference>
<reference evidence="3 4" key="1">
    <citation type="submission" date="2018-08" db="EMBL/GenBank/DDBJ databases">
        <title>A genome reference for cultivated species of the human gut microbiota.</title>
        <authorList>
            <person name="Zou Y."/>
            <person name="Xue W."/>
            <person name="Luo G."/>
        </authorList>
    </citation>
    <scope>NUCLEOTIDE SEQUENCE [LARGE SCALE GENOMIC DNA]</scope>
    <source>
        <strain evidence="1 4">AF21-25</strain>
        <strain evidence="2 3">AM23-7AC</strain>
    </source>
</reference>
<dbReference type="Proteomes" id="UP000285666">
    <property type="component" value="Unassembled WGS sequence"/>
</dbReference>
<comment type="caution">
    <text evidence="2">The sequence shown here is derived from an EMBL/GenBank/DDBJ whole genome shotgun (WGS) entry which is preliminary data.</text>
</comment>
<dbReference type="AlphaFoldDB" id="A0A414QED5"/>
<evidence type="ECO:0000313" key="1">
    <source>
        <dbReference type="EMBL" id="RGS69982.1"/>
    </source>
</evidence>
<protein>
    <submittedName>
        <fullName evidence="2">Transcriptional regulator</fullName>
    </submittedName>
</protein>
<accession>A0A414QED5</accession>
<proteinExistence type="predicted"/>
<sequence length="70" mass="8301">MIKNRIVVREKSTNKNRTFVLFSCLHLYTFKKMSDIIGTVTRTNSKNMTEPEPGIIRYFRVLFYPQKSVL</sequence>
<evidence type="ECO:0000313" key="2">
    <source>
        <dbReference type="EMBL" id="RHF79134.1"/>
    </source>
</evidence>
<evidence type="ECO:0000313" key="4">
    <source>
        <dbReference type="Proteomes" id="UP000285981"/>
    </source>
</evidence>
<name>A0A414QED5_9FIRM</name>
<dbReference type="Proteomes" id="UP000285981">
    <property type="component" value="Unassembled WGS sequence"/>
</dbReference>
<dbReference type="EMBL" id="QRVU01000040">
    <property type="protein sequence ID" value="RGS69982.1"/>
    <property type="molecule type" value="Genomic_DNA"/>
</dbReference>
<evidence type="ECO:0000313" key="3">
    <source>
        <dbReference type="Proteomes" id="UP000285666"/>
    </source>
</evidence>